<reference evidence="3" key="1">
    <citation type="submission" date="2017-01" db="EMBL/GenBank/DDBJ databases">
        <title>Comparative genomics of anhydrobiosis in the tardigrade Hypsibius dujardini.</title>
        <authorList>
            <person name="Yoshida Y."/>
            <person name="Koutsovoulos G."/>
            <person name="Laetsch D."/>
            <person name="Stevens L."/>
            <person name="Kumar S."/>
            <person name="Horikawa D."/>
            <person name="Ishino K."/>
            <person name="Komine S."/>
            <person name="Tomita M."/>
            <person name="Blaxter M."/>
            <person name="Arakawa K."/>
        </authorList>
    </citation>
    <scope>NUCLEOTIDE SEQUENCE [LARGE SCALE GENOMIC DNA]</scope>
    <source>
        <strain evidence="3">Z151</strain>
    </source>
</reference>
<dbReference type="EMBL" id="MTYJ01000033">
    <property type="protein sequence ID" value="OQV20139.1"/>
    <property type="molecule type" value="Genomic_DNA"/>
</dbReference>
<name>A0A1W0WY76_HYPEX</name>
<keyword evidence="1" id="KW-0732">Signal</keyword>
<gene>
    <name evidence="2" type="ORF">BV898_05931</name>
</gene>
<proteinExistence type="predicted"/>
<dbReference type="AlphaFoldDB" id="A0A1W0WY76"/>
<comment type="caution">
    <text evidence="2">The sequence shown here is derived from an EMBL/GenBank/DDBJ whole genome shotgun (WGS) entry which is preliminary data.</text>
</comment>
<evidence type="ECO:0000313" key="3">
    <source>
        <dbReference type="Proteomes" id="UP000192578"/>
    </source>
</evidence>
<dbReference type="Proteomes" id="UP000192578">
    <property type="component" value="Unassembled WGS sequence"/>
</dbReference>
<keyword evidence="3" id="KW-1185">Reference proteome</keyword>
<protein>
    <submittedName>
        <fullName evidence="2">Uncharacterized protein</fullName>
    </submittedName>
</protein>
<dbReference type="OrthoDB" id="411630at2759"/>
<feature type="signal peptide" evidence="1">
    <location>
        <begin position="1"/>
        <end position="29"/>
    </location>
</feature>
<feature type="chain" id="PRO_5010707836" evidence="1">
    <location>
        <begin position="30"/>
        <end position="134"/>
    </location>
</feature>
<organism evidence="2 3">
    <name type="scientific">Hypsibius exemplaris</name>
    <name type="common">Freshwater tardigrade</name>
    <dbReference type="NCBI Taxonomy" id="2072580"/>
    <lineage>
        <taxon>Eukaryota</taxon>
        <taxon>Metazoa</taxon>
        <taxon>Ecdysozoa</taxon>
        <taxon>Tardigrada</taxon>
        <taxon>Eutardigrada</taxon>
        <taxon>Parachela</taxon>
        <taxon>Hypsibioidea</taxon>
        <taxon>Hypsibiidae</taxon>
        <taxon>Hypsibius</taxon>
    </lineage>
</organism>
<accession>A0A1W0WY76</accession>
<sequence length="134" mass="14920">MFRWDASCRQTLVLLYCSCLLTITGPVHGDADDDAPLASEQEEHSVEFINILGLFELSSCELAKNGRLEAKAAQLAVKLINERAVIPGYQLRLFANDTMYIEDVDFDRTFQGPMHSSAVLGMPTYGTFIEKNAE</sequence>
<evidence type="ECO:0000313" key="2">
    <source>
        <dbReference type="EMBL" id="OQV20139.1"/>
    </source>
</evidence>
<evidence type="ECO:0000256" key="1">
    <source>
        <dbReference type="SAM" id="SignalP"/>
    </source>
</evidence>